<dbReference type="InterPro" id="IPR028263">
    <property type="entry name" value="FliG_N"/>
</dbReference>
<evidence type="ECO:0000259" key="12">
    <source>
        <dbReference type="Pfam" id="PF14841"/>
    </source>
</evidence>
<evidence type="ECO:0000256" key="3">
    <source>
        <dbReference type="ARBA" id="ARBA00010299"/>
    </source>
</evidence>
<keyword evidence="14" id="KW-0966">Cell projection</keyword>
<feature type="domain" description="Flagellar motor switch protein FliG C-terminal" evidence="11">
    <location>
        <begin position="215"/>
        <end position="321"/>
    </location>
</feature>
<dbReference type="Pfam" id="PF14842">
    <property type="entry name" value="FliG_N"/>
    <property type="match status" value="1"/>
</dbReference>
<comment type="subcellular location">
    <subcellularLocation>
        <location evidence="1">Bacterial flagellum basal body</location>
    </subcellularLocation>
    <subcellularLocation>
        <location evidence="2">Cell membrane</location>
        <topology evidence="2">Peripheral membrane protein</topology>
        <orientation evidence="2">Cytoplasmic side</orientation>
    </subcellularLocation>
</comment>
<keyword evidence="14" id="KW-0282">Flagellum</keyword>
<dbReference type="InterPro" id="IPR011002">
    <property type="entry name" value="FliG_a-hlx"/>
</dbReference>
<evidence type="ECO:0000256" key="10">
    <source>
        <dbReference type="ARBA" id="ARBA00025598"/>
    </source>
</evidence>
<comment type="similarity">
    <text evidence="3">Belongs to the FliG family.</text>
</comment>
<dbReference type="InterPro" id="IPR032779">
    <property type="entry name" value="FliG_M"/>
</dbReference>
<accession>A0ABQ3GXT5</accession>
<feature type="domain" description="Flagellar motor switch protein FliG N-terminal" evidence="13">
    <location>
        <begin position="5"/>
        <end position="102"/>
    </location>
</feature>
<keyword evidence="7" id="KW-0283">Flagellar rotation</keyword>
<keyword evidence="14" id="KW-0969">Cilium</keyword>
<keyword evidence="5" id="KW-1003">Cell membrane</keyword>
<evidence type="ECO:0000256" key="6">
    <source>
        <dbReference type="ARBA" id="ARBA00022500"/>
    </source>
</evidence>
<dbReference type="SUPFAM" id="SSF48029">
    <property type="entry name" value="FliG"/>
    <property type="match status" value="2"/>
</dbReference>
<sequence>MNEEGVRKAAILLMTLGEEAAVEVFKYLGPKEVQRLGFAMANMENVQREEVNVALEDFVASTESRANLGAADEYIRSVLTKALGSDKAANLLDRILQGNDNNGIESLKWMDSAAVAELIRNEHPQIVATILVHLEPDQSSEILAHFVERLRNDVLLRIATLEGVQPAALRELNDVLTQLLSGSDKIKKSAMGGVHMAAEILNFMGGVTEASAISSIRDYDPELAQKIQDKMFTFDNLLDIDDRGIQMLLREIQSDSLIVALKGTSQALKDKVFKNMSQRAAEMLRDDLEAKGPVKLSEVEAEQKEILKIVRRLADEGQIVLSGKGDEGLVE</sequence>
<dbReference type="NCBIfam" id="TIGR00207">
    <property type="entry name" value="fliG"/>
    <property type="match status" value="1"/>
</dbReference>
<evidence type="ECO:0000313" key="14">
    <source>
        <dbReference type="EMBL" id="GHD57742.1"/>
    </source>
</evidence>
<evidence type="ECO:0000256" key="4">
    <source>
        <dbReference type="ARBA" id="ARBA00021870"/>
    </source>
</evidence>
<dbReference type="Pfam" id="PF14841">
    <property type="entry name" value="FliG_M"/>
    <property type="match status" value="1"/>
</dbReference>
<protein>
    <recommendedName>
        <fullName evidence="4">Flagellar motor switch protein FliG</fullName>
    </recommendedName>
</protein>
<keyword evidence="8" id="KW-0472">Membrane</keyword>
<evidence type="ECO:0000259" key="13">
    <source>
        <dbReference type="Pfam" id="PF14842"/>
    </source>
</evidence>
<gene>
    <name evidence="14" type="primary">fliG</name>
    <name evidence="14" type="ORF">GCM10007350_06490</name>
</gene>
<evidence type="ECO:0000256" key="7">
    <source>
        <dbReference type="ARBA" id="ARBA00022779"/>
    </source>
</evidence>
<keyword evidence="6" id="KW-0145">Chemotaxis</keyword>
<reference evidence="15" key="1">
    <citation type="journal article" date="2019" name="Int. J. Syst. Evol. Microbiol.">
        <title>The Global Catalogue of Microorganisms (GCM) 10K type strain sequencing project: providing services to taxonomists for standard genome sequencing and annotation.</title>
        <authorList>
            <consortium name="The Broad Institute Genomics Platform"/>
            <consortium name="The Broad Institute Genome Sequencing Center for Infectious Disease"/>
            <person name="Wu L."/>
            <person name="Ma J."/>
        </authorList>
    </citation>
    <scope>NUCLEOTIDE SEQUENCE [LARGE SCALE GENOMIC DNA]</scope>
    <source>
        <strain evidence="15">KCTC 23701</strain>
    </source>
</reference>
<dbReference type="EMBL" id="BMYO01000002">
    <property type="protein sequence ID" value="GHD57742.1"/>
    <property type="molecule type" value="Genomic_DNA"/>
</dbReference>
<dbReference type="Gene3D" id="1.10.220.30">
    <property type="match status" value="3"/>
</dbReference>
<evidence type="ECO:0000256" key="9">
    <source>
        <dbReference type="ARBA" id="ARBA00023143"/>
    </source>
</evidence>
<dbReference type="InterPro" id="IPR023087">
    <property type="entry name" value="Flg_Motor_Flig_C"/>
</dbReference>
<evidence type="ECO:0000256" key="8">
    <source>
        <dbReference type="ARBA" id="ARBA00023136"/>
    </source>
</evidence>
<proteinExistence type="inferred from homology"/>
<keyword evidence="9" id="KW-0975">Bacterial flagellum</keyword>
<name>A0ABQ3GXT5_9NEIS</name>
<dbReference type="InterPro" id="IPR000090">
    <property type="entry name" value="Flg_Motor_Flig"/>
</dbReference>
<dbReference type="Proteomes" id="UP000604737">
    <property type="component" value="Unassembled WGS sequence"/>
</dbReference>
<comment type="function">
    <text evidence="10">FliG is one of three proteins (FliG, FliN, FliM) that forms the rotor-mounted switch complex (C ring), located at the base of the basal body. This complex interacts with the CheY and CheZ chemotaxis proteins, in addition to contacting components of the motor that determine the direction of flagellar rotation.</text>
</comment>
<comment type="caution">
    <text evidence="14">The sequence shown here is derived from an EMBL/GenBank/DDBJ whole genome shotgun (WGS) entry which is preliminary data.</text>
</comment>
<dbReference type="PANTHER" id="PTHR30534:SF0">
    <property type="entry name" value="FLAGELLAR MOTOR SWITCH PROTEIN FLIG"/>
    <property type="match status" value="1"/>
</dbReference>
<dbReference type="PIRSF" id="PIRSF003161">
    <property type="entry name" value="FliG"/>
    <property type="match status" value="1"/>
</dbReference>
<evidence type="ECO:0000313" key="15">
    <source>
        <dbReference type="Proteomes" id="UP000604737"/>
    </source>
</evidence>
<dbReference type="PRINTS" id="PR00954">
    <property type="entry name" value="FLGMOTORFLIG"/>
</dbReference>
<keyword evidence="15" id="KW-1185">Reference proteome</keyword>
<evidence type="ECO:0000256" key="5">
    <source>
        <dbReference type="ARBA" id="ARBA00022475"/>
    </source>
</evidence>
<dbReference type="PANTHER" id="PTHR30534">
    <property type="entry name" value="FLAGELLAR MOTOR SWITCH PROTEIN FLIG"/>
    <property type="match status" value="1"/>
</dbReference>
<evidence type="ECO:0000259" key="11">
    <source>
        <dbReference type="Pfam" id="PF01706"/>
    </source>
</evidence>
<organism evidence="14 15">
    <name type="scientific">Jeongeupia chitinilytica</name>
    <dbReference type="NCBI Taxonomy" id="1041641"/>
    <lineage>
        <taxon>Bacteria</taxon>
        <taxon>Pseudomonadati</taxon>
        <taxon>Pseudomonadota</taxon>
        <taxon>Betaproteobacteria</taxon>
        <taxon>Neisseriales</taxon>
        <taxon>Chitinibacteraceae</taxon>
        <taxon>Jeongeupia</taxon>
    </lineage>
</organism>
<evidence type="ECO:0000256" key="2">
    <source>
        <dbReference type="ARBA" id="ARBA00004413"/>
    </source>
</evidence>
<dbReference type="Pfam" id="PF01706">
    <property type="entry name" value="FliG_C"/>
    <property type="match status" value="1"/>
</dbReference>
<evidence type="ECO:0000256" key="1">
    <source>
        <dbReference type="ARBA" id="ARBA00004117"/>
    </source>
</evidence>
<feature type="domain" description="Flagellar motor switch protein FliG middle" evidence="12">
    <location>
        <begin position="114"/>
        <end position="183"/>
    </location>
</feature>